<dbReference type="RefSeq" id="WP_009321949.1">
    <property type="nucleotide sequence ID" value="NZ_CAUBBA010000009.1"/>
</dbReference>
<dbReference type="GO" id="GO:0016853">
    <property type="term" value="F:isomerase activity"/>
    <property type="evidence" value="ECO:0007669"/>
    <property type="project" value="UniProtKB-KW"/>
</dbReference>
<evidence type="ECO:0000313" key="2">
    <source>
        <dbReference type="EMBL" id="KUE74918.1"/>
    </source>
</evidence>
<dbReference type="SUPFAM" id="SSF53697">
    <property type="entry name" value="SIS domain"/>
    <property type="match status" value="1"/>
</dbReference>
<name>A0A0W7TMG3_9FIRM</name>
<dbReference type="Gene3D" id="3.40.50.10490">
    <property type="entry name" value="Glucose-6-phosphate isomerase like protein, domain 1"/>
    <property type="match status" value="1"/>
</dbReference>
<dbReference type="GO" id="GO:0097367">
    <property type="term" value="F:carbohydrate derivative binding"/>
    <property type="evidence" value="ECO:0007669"/>
    <property type="project" value="InterPro"/>
</dbReference>
<dbReference type="NCBIfam" id="NF002805">
    <property type="entry name" value="PRK02947.1"/>
    <property type="match status" value="1"/>
</dbReference>
<proteinExistence type="predicted"/>
<feature type="domain" description="SIS" evidence="1">
    <location>
        <begin position="36"/>
        <end position="221"/>
    </location>
</feature>
<gene>
    <name evidence="2" type="ORF">ASJ35_16575</name>
</gene>
<evidence type="ECO:0000313" key="3">
    <source>
        <dbReference type="Proteomes" id="UP000053433"/>
    </source>
</evidence>
<dbReference type="Proteomes" id="UP000053433">
    <property type="component" value="Unassembled WGS sequence"/>
</dbReference>
<protein>
    <submittedName>
        <fullName evidence="2">Sugar isomerase</fullName>
    </submittedName>
</protein>
<dbReference type="PROSITE" id="PS51464">
    <property type="entry name" value="SIS"/>
    <property type="match status" value="1"/>
</dbReference>
<evidence type="ECO:0000259" key="1">
    <source>
        <dbReference type="PROSITE" id="PS51464"/>
    </source>
</evidence>
<dbReference type="EMBL" id="LMUA01000036">
    <property type="protein sequence ID" value="KUE74918.1"/>
    <property type="molecule type" value="Genomic_DNA"/>
</dbReference>
<dbReference type="InterPro" id="IPR001347">
    <property type="entry name" value="SIS_dom"/>
</dbReference>
<organism evidence="2 3">
    <name type="scientific">Ruthenibacterium lactatiformans</name>
    <dbReference type="NCBI Taxonomy" id="1550024"/>
    <lineage>
        <taxon>Bacteria</taxon>
        <taxon>Bacillati</taxon>
        <taxon>Bacillota</taxon>
        <taxon>Clostridia</taxon>
        <taxon>Eubacteriales</taxon>
        <taxon>Oscillospiraceae</taxon>
        <taxon>Ruthenibacterium</taxon>
    </lineage>
</organism>
<accession>A0A0W7TMG3</accession>
<dbReference type="InterPro" id="IPR046348">
    <property type="entry name" value="SIS_dom_sf"/>
</dbReference>
<sequence>MEQGLLTDLYYDEILKIINEIRATERENILKAARMIADQVKQDKLVYVFGPGGHSNLAAMEVFFRAGGLMHISAILNQETMLSSGALKSMQTERLPGYGKIVVEDYGIGEGDLLWIVNAYGINSATIDAALTAKAHGAKVIGVSSHEHAETCPLDHPARHPSKKNLHDVVDCSIDCKVKLGDATLEISGFEQKIGALSTYANAYVMNCVVIEAINMLVNEGVNPPVWRSGNCPGGDEWNNQFLERFRGAVRCL</sequence>
<keyword evidence="2" id="KW-0413">Isomerase</keyword>
<dbReference type="Pfam" id="PF13580">
    <property type="entry name" value="SIS_2"/>
    <property type="match status" value="1"/>
</dbReference>
<comment type="caution">
    <text evidence="2">The sequence shown here is derived from an EMBL/GenBank/DDBJ whole genome shotgun (WGS) entry which is preliminary data.</text>
</comment>
<dbReference type="GO" id="GO:1901135">
    <property type="term" value="P:carbohydrate derivative metabolic process"/>
    <property type="evidence" value="ECO:0007669"/>
    <property type="project" value="InterPro"/>
</dbReference>
<reference evidence="2 3" key="1">
    <citation type="submission" date="2015-10" db="EMBL/GenBank/DDBJ databases">
        <title>A novel member of the family Ruminococcaceae isolated from human faeces.</title>
        <authorList>
            <person name="Shkoporov A.N."/>
            <person name="Chaplin A.V."/>
            <person name="Motuzova O.V."/>
            <person name="Kafarskaia L.I."/>
            <person name="Efimov B.A."/>
        </authorList>
    </citation>
    <scope>NUCLEOTIDE SEQUENCE [LARGE SCALE GENOMIC DNA]</scope>
    <source>
        <strain evidence="2 3">668</strain>
    </source>
</reference>
<dbReference type="AlphaFoldDB" id="A0A0W7TMG3"/>